<evidence type="ECO:0000313" key="10">
    <source>
        <dbReference type="EMBL" id="AEW04407.1"/>
    </source>
</evidence>
<accession>G8TSN0</accession>
<dbReference type="AlphaFoldDB" id="G8TSN0"/>
<evidence type="ECO:0000256" key="6">
    <source>
        <dbReference type="ARBA" id="ARBA00067277"/>
    </source>
</evidence>
<name>G8TSN0_SULAD</name>
<dbReference type="GO" id="GO:0016620">
    <property type="term" value="F:oxidoreductase activity, acting on the aldehyde or oxo group of donors, NAD or NADP as acceptor"/>
    <property type="evidence" value="ECO:0007669"/>
    <property type="project" value="InterPro"/>
</dbReference>
<evidence type="ECO:0000256" key="7">
    <source>
        <dbReference type="PROSITE-ProRule" id="PRU10007"/>
    </source>
</evidence>
<organism evidence="10 11">
    <name type="scientific">Sulfobacillus acidophilus (strain ATCC 700253 / DSM 10332 / NAL)</name>
    <dbReference type="NCBI Taxonomy" id="679936"/>
    <lineage>
        <taxon>Bacteria</taxon>
        <taxon>Bacillati</taxon>
        <taxon>Bacillota</taxon>
        <taxon>Clostridia</taxon>
        <taxon>Eubacteriales</taxon>
        <taxon>Clostridiales Family XVII. Incertae Sedis</taxon>
        <taxon>Sulfobacillus</taxon>
    </lineage>
</organism>
<evidence type="ECO:0000256" key="3">
    <source>
        <dbReference type="ARBA" id="ARBA00050326"/>
    </source>
</evidence>
<reference evidence="10 11" key="2">
    <citation type="journal article" date="2012" name="Stand. Genomic Sci.">
        <title>Complete genome sequence of the moderately thermophilic mineral-sulfide-oxidizing firmicute Sulfobacillus acidophilus type strain (NAL(T)).</title>
        <authorList>
            <person name="Anderson I."/>
            <person name="Chertkov O."/>
            <person name="Chen A."/>
            <person name="Saunders E."/>
            <person name="Lapidus A."/>
            <person name="Nolan M."/>
            <person name="Lucas S."/>
            <person name="Hammon N."/>
            <person name="Deshpande S."/>
            <person name="Cheng J.F."/>
            <person name="Han C."/>
            <person name="Tapia R."/>
            <person name="Goodwin L.A."/>
            <person name="Pitluck S."/>
            <person name="Liolios K."/>
            <person name="Pagani I."/>
            <person name="Ivanova N."/>
            <person name="Mikhailova N."/>
            <person name="Pati A."/>
            <person name="Palaniappan K."/>
            <person name="Land M."/>
            <person name="Pan C."/>
            <person name="Rohde M."/>
            <person name="Pukall R."/>
            <person name="Goker M."/>
            <person name="Detter J.C."/>
            <person name="Woyke T."/>
            <person name="Bristow J."/>
            <person name="Eisen J.A."/>
            <person name="Markowitz V."/>
            <person name="Hugenholtz P."/>
            <person name="Kyrpides N.C."/>
            <person name="Klenk H.P."/>
            <person name="Mavromatis K."/>
        </authorList>
    </citation>
    <scope>NUCLEOTIDE SEQUENCE [LARGE SCALE GENOMIC DNA]</scope>
    <source>
        <strain evidence="11">ATCC 700253 / DSM 10332 / NAL</strain>
    </source>
</reference>
<reference evidence="11" key="1">
    <citation type="submission" date="2011-12" db="EMBL/GenBank/DDBJ databases">
        <title>The complete genome of chromosome of Sulfobacillus acidophilus DSM 10332.</title>
        <authorList>
            <person name="Lucas S."/>
            <person name="Han J."/>
            <person name="Lapidus A."/>
            <person name="Bruce D."/>
            <person name="Goodwin L."/>
            <person name="Pitluck S."/>
            <person name="Peters L."/>
            <person name="Kyrpides N."/>
            <person name="Mavromatis K."/>
            <person name="Ivanova N."/>
            <person name="Mikhailova N."/>
            <person name="Chertkov O."/>
            <person name="Saunders E."/>
            <person name="Detter J.C."/>
            <person name="Tapia R."/>
            <person name="Han C."/>
            <person name="Land M."/>
            <person name="Hauser L."/>
            <person name="Markowitz V."/>
            <person name="Cheng J.-F."/>
            <person name="Hugenholtz P."/>
            <person name="Woyke T."/>
            <person name="Wu D."/>
            <person name="Pukall R."/>
            <person name="Gehrich-Schroeter G."/>
            <person name="Schneider S."/>
            <person name="Klenk H.-P."/>
            <person name="Eisen J.A."/>
        </authorList>
    </citation>
    <scope>NUCLEOTIDE SEQUENCE [LARGE SCALE GENOMIC DNA]</scope>
    <source>
        <strain evidence="11">ATCC 700253 / DSM 10332 / NAL</strain>
    </source>
</reference>
<dbReference type="Gene3D" id="3.40.605.10">
    <property type="entry name" value="Aldehyde Dehydrogenase, Chain A, domain 1"/>
    <property type="match status" value="1"/>
</dbReference>
<keyword evidence="11" id="KW-1185">Reference proteome</keyword>
<dbReference type="PANTHER" id="PTHR11699">
    <property type="entry name" value="ALDEHYDE DEHYDROGENASE-RELATED"/>
    <property type="match status" value="1"/>
</dbReference>
<dbReference type="InterPro" id="IPR016160">
    <property type="entry name" value="Ald_DH_CS_CYS"/>
</dbReference>
<evidence type="ECO:0000256" key="1">
    <source>
        <dbReference type="ARBA" id="ARBA00009986"/>
    </source>
</evidence>
<dbReference type="SUPFAM" id="SSF53720">
    <property type="entry name" value="ALDH-like"/>
    <property type="match status" value="1"/>
</dbReference>
<dbReference type="FunFam" id="3.40.605.10:FF:000007">
    <property type="entry name" value="NAD/NADP-dependent betaine aldehyde dehydrogenase"/>
    <property type="match status" value="1"/>
</dbReference>
<comment type="catalytic activity">
    <reaction evidence="3">
        <text>(2S)-3-sulfolactaldehyde + NAD(+) + H2O = (2S)-3-sulfolactate + NADH + 2 H(+)</text>
        <dbReference type="Rhea" id="RHEA:47932"/>
        <dbReference type="ChEBI" id="CHEBI:15377"/>
        <dbReference type="ChEBI" id="CHEBI:15378"/>
        <dbReference type="ChEBI" id="CHEBI:57540"/>
        <dbReference type="ChEBI" id="CHEBI:57945"/>
        <dbReference type="ChEBI" id="CHEBI:61289"/>
        <dbReference type="ChEBI" id="CHEBI:90109"/>
        <dbReference type="EC" id="1.2.1.97"/>
    </reaction>
    <physiologicalReaction direction="left-to-right" evidence="3">
        <dbReference type="Rhea" id="RHEA:47933"/>
    </physiologicalReaction>
</comment>
<evidence type="ECO:0000256" key="2">
    <source>
        <dbReference type="ARBA" id="ARBA00023002"/>
    </source>
</evidence>
<dbReference type="PROSITE" id="PS00070">
    <property type="entry name" value="ALDEHYDE_DEHYDR_CYS"/>
    <property type="match status" value="1"/>
</dbReference>
<dbReference type="PROSITE" id="PS00687">
    <property type="entry name" value="ALDEHYDE_DEHYDR_GLU"/>
    <property type="match status" value="1"/>
</dbReference>
<gene>
    <name evidence="10" type="ordered locus">Sulac_0905</name>
</gene>
<dbReference type="InterPro" id="IPR016161">
    <property type="entry name" value="Ald_DH/histidinol_DH"/>
</dbReference>
<dbReference type="KEGG" id="sap:Sulac_0905"/>
<dbReference type="EC" id="1.2.1.97" evidence="5"/>
<keyword evidence="2 8" id="KW-0560">Oxidoreductase</keyword>
<evidence type="ECO:0000256" key="5">
    <source>
        <dbReference type="ARBA" id="ARBA00066984"/>
    </source>
</evidence>
<dbReference type="EMBL" id="CP003179">
    <property type="protein sequence ID" value="AEW04407.1"/>
    <property type="molecule type" value="Genomic_DNA"/>
</dbReference>
<dbReference type="STRING" id="679936.Sulac_0905"/>
<comment type="function">
    <text evidence="4">Part of the sulfo-TAL (or sulfo-SFT) pathway, a D-sulfoquinovose degradation pathway that produces sulfolactate (SL). Catalyzes the oxidation of 3-sulfolactaldehyde (SLA) to sulfolactate (SL).</text>
</comment>
<dbReference type="PATRIC" id="fig|679936.5.peg.958"/>
<evidence type="ECO:0000313" key="11">
    <source>
        <dbReference type="Proteomes" id="UP000005439"/>
    </source>
</evidence>
<protein>
    <recommendedName>
        <fullName evidence="6">3-sulfolactaldehyde dehydrogenase</fullName>
        <ecNumber evidence="5">1.2.1.97</ecNumber>
    </recommendedName>
</protein>
<proteinExistence type="inferred from homology"/>
<feature type="active site" evidence="7">
    <location>
        <position position="250"/>
    </location>
</feature>
<dbReference type="Gene3D" id="3.40.309.10">
    <property type="entry name" value="Aldehyde Dehydrogenase, Chain A, domain 2"/>
    <property type="match status" value="1"/>
</dbReference>
<dbReference type="Proteomes" id="UP000005439">
    <property type="component" value="Chromosome"/>
</dbReference>
<feature type="domain" description="Aldehyde dehydrogenase" evidence="9">
    <location>
        <begin position="13"/>
        <end position="475"/>
    </location>
</feature>
<sequence length="497" mass="54459">MQLRWPLWINGQWVNPDHFFSVINPATEEPAFEVAEAGLAEVEQAVSAALTAFRDGRWAKLPPAERQARLNRFADLLEAQQEDLVTAEVRQSGKPRKLVHYSDFLFSVDNVRYFAGISRHLEGRASAEYNGIHNSSIRREPVGVVAGIAPWNYPLMMAVWKLAPALAAGNSVILKPASLTPVTALMLGPLAQEAGIPDGVFNVLSGPGRLIGQRLVAHPDVAMISLTGDTGTGRQIMNQAAGRVKRLHLELGGKAPAVVFADADFEAAVQGITVGALVNSGQDCTAATRAYVQRPLYTPFVEALAEKFQTVRLGDPEAWTTDLGPLISQAQWDKVHQYVTDTRRRGGTIVLGGQKPADMGPGYFYAPTLVTGVEQDWPVVQEEIFGPVLVVMPFDSDDEAVRLANQVDYGLASSVWTRDVYRAQRLSRELEFGEVWINDHLPLTSEMPHGGLKQSGFGHDLSYYALEEYTVVKHVMSDIEGATVKPWHFTVLGDVPE</sequence>
<dbReference type="InterPro" id="IPR016162">
    <property type="entry name" value="Ald_DH_N"/>
</dbReference>
<dbReference type="Pfam" id="PF00171">
    <property type="entry name" value="Aldedh"/>
    <property type="match status" value="1"/>
</dbReference>
<comment type="similarity">
    <text evidence="1 8">Belongs to the aldehyde dehydrogenase family.</text>
</comment>
<dbReference type="FunFam" id="3.40.309.10:FF:000009">
    <property type="entry name" value="Aldehyde dehydrogenase A"/>
    <property type="match status" value="1"/>
</dbReference>
<evidence type="ECO:0000259" key="9">
    <source>
        <dbReference type="Pfam" id="PF00171"/>
    </source>
</evidence>
<dbReference type="NCBIfam" id="NF010000">
    <property type="entry name" value="PRK13473.1"/>
    <property type="match status" value="1"/>
</dbReference>
<evidence type="ECO:0000256" key="8">
    <source>
        <dbReference type="RuleBase" id="RU003345"/>
    </source>
</evidence>
<dbReference type="HOGENOM" id="CLU_005391_0_1_9"/>
<dbReference type="InterPro" id="IPR029510">
    <property type="entry name" value="Ald_DH_CS_GLU"/>
</dbReference>
<dbReference type="InterPro" id="IPR016163">
    <property type="entry name" value="Ald_DH_C"/>
</dbReference>
<dbReference type="InterPro" id="IPR015590">
    <property type="entry name" value="Aldehyde_DH_dom"/>
</dbReference>
<evidence type="ECO:0000256" key="4">
    <source>
        <dbReference type="ARBA" id="ARBA00054572"/>
    </source>
</evidence>